<keyword evidence="2 5" id="KW-0479">Metal-binding</keyword>
<dbReference type="PANTHER" id="PTHR46300:SF11">
    <property type="entry name" value="OXIDOREDUCTASE, PUTATIVE-RELATED"/>
    <property type="match status" value="1"/>
</dbReference>
<proteinExistence type="inferred from homology"/>
<dbReference type="InterPro" id="IPR017972">
    <property type="entry name" value="Cyt_P450_CS"/>
</dbReference>
<dbReference type="PRINTS" id="PR00385">
    <property type="entry name" value="P450"/>
</dbReference>
<organism evidence="6 7">
    <name type="scientific">Aspergillus lucknowensis</name>
    <dbReference type="NCBI Taxonomy" id="176173"/>
    <lineage>
        <taxon>Eukaryota</taxon>
        <taxon>Fungi</taxon>
        <taxon>Dikarya</taxon>
        <taxon>Ascomycota</taxon>
        <taxon>Pezizomycotina</taxon>
        <taxon>Eurotiomycetes</taxon>
        <taxon>Eurotiomycetidae</taxon>
        <taxon>Eurotiales</taxon>
        <taxon>Aspergillaceae</taxon>
        <taxon>Aspergillus</taxon>
        <taxon>Aspergillus subgen. Nidulantes</taxon>
    </lineage>
</organism>
<evidence type="ECO:0000313" key="7">
    <source>
        <dbReference type="Proteomes" id="UP001610432"/>
    </source>
</evidence>
<dbReference type="Pfam" id="PF00067">
    <property type="entry name" value="p450"/>
    <property type="match status" value="1"/>
</dbReference>
<dbReference type="InterPro" id="IPR036396">
    <property type="entry name" value="Cyt_P450_sf"/>
</dbReference>
<dbReference type="PRINTS" id="PR00463">
    <property type="entry name" value="EP450I"/>
</dbReference>
<protein>
    <submittedName>
        <fullName evidence="6">Cytochrome P450</fullName>
    </submittedName>
</protein>
<accession>A0ABR4LSH5</accession>
<dbReference type="InterPro" id="IPR050364">
    <property type="entry name" value="Cytochrome_P450_fung"/>
</dbReference>
<dbReference type="PROSITE" id="PS00086">
    <property type="entry name" value="CYTOCHROME_P450"/>
    <property type="match status" value="1"/>
</dbReference>
<dbReference type="InterPro" id="IPR001128">
    <property type="entry name" value="Cyt_P450"/>
</dbReference>
<dbReference type="SUPFAM" id="SSF48264">
    <property type="entry name" value="Cytochrome P450"/>
    <property type="match status" value="1"/>
</dbReference>
<dbReference type="PANTHER" id="PTHR46300">
    <property type="entry name" value="P450, PUTATIVE (EUROFUNG)-RELATED-RELATED"/>
    <property type="match status" value="1"/>
</dbReference>
<dbReference type="Gene3D" id="1.10.630.10">
    <property type="entry name" value="Cytochrome P450"/>
    <property type="match status" value="1"/>
</dbReference>
<keyword evidence="4 5" id="KW-0408">Iron</keyword>
<dbReference type="Proteomes" id="UP001610432">
    <property type="component" value="Unassembled WGS sequence"/>
</dbReference>
<dbReference type="InterPro" id="IPR002401">
    <property type="entry name" value="Cyt_P450_E_grp-I"/>
</dbReference>
<evidence type="ECO:0000256" key="3">
    <source>
        <dbReference type="ARBA" id="ARBA00023002"/>
    </source>
</evidence>
<dbReference type="GeneID" id="98149343"/>
<comment type="similarity">
    <text evidence="1 5">Belongs to the cytochrome P450 family.</text>
</comment>
<gene>
    <name evidence="6" type="ORF">BJX67DRAFT_387730</name>
</gene>
<keyword evidence="3 5" id="KW-0560">Oxidoreductase</keyword>
<keyword evidence="7" id="KW-1185">Reference proteome</keyword>
<keyword evidence="5" id="KW-0503">Monooxygenase</keyword>
<name>A0ABR4LSH5_9EURO</name>
<sequence>MYKWATDTAPKVPSPPGLPLIGNTLQLPSQPHRQFLKWARQYGEIYRVRLGLMDWYMLNSPQAVKEILDKQSAVTSSRPPMPVVSDALSGGMRFLFMPYGAEWRRLRSVSHRLLTPRMSDTFQPSQDFEAKQLLYDLLTDNSCNKEFYMHIRRYTVSVLMTSIYGRRVPKWECDDVRGIYQIVNDLSYVSTPGRYIADGVPHLAQLLPEKLQWWRKSLEPMLELQRTVWMKHWTRLRTQMEQGKAPECFVKQFIQSQYHTMGITEVQAAFLAGSMIEAGAESTSAALNSCMLYLSAHPDAQQRAHEELDTVVGRLRSPSFDDIDNLPYIRAIVKEILRIRPLASMGIPHYATDDVQYKEYTIPKGSVIAIQQYAIHYDPSLFPDPEHFRPERYLHHPERTGVYAASSANPYQRDHWDFGAGRRVCPGMHLAENSLFITIAKILWAFRVVPTGKVDLSNDAYLAGSITVPKPFEAKFVCRDSLIENVLRTEWEVAERDGYILRDTKVDAAGVMVE</sequence>
<dbReference type="EMBL" id="JBFXLQ010000018">
    <property type="protein sequence ID" value="KAL2867474.1"/>
    <property type="molecule type" value="Genomic_DNA"/>
</dbReference>
<dbReference type="CDD" id="cd11065">
    <property type="entry name" value="CYP64-like"/>
    <property type="match status" value="1"/>
</dbReference>
<dbReference type="RefSeq" id="XP_070886453.1">
    <property type="nucleotide sequence ID" value="XM_071034271.1"/>
</dbReference>
<evidence type="ECO:0000256" key="4">
    <source>
        <dbReference type="ARBA" id="ARBA00023004"/>
    </source>
</evidence>
<evidence type="ECO:0000256" key="5">
    <source>
        <dbReference type="RuleBase" id="RU000461"/>
    </source>
</evidence>
<keyword evidence="5" id="KW-0349">Heme</keyword>
<evidence type="ECO:0000313" key="6">
    <source>
        <dbReference type="EMBL" id="KAL2867474.1"/>
    </source>
</evidence>
<reference evidence="6 7" key="1">
    <citation type="submission" date="2024-07" db="EMBL/GenBank/DDBJ databases">
        <title>Section-level genome sequencing and comparative genomics of Aspergillus sections Usti and Cavernicolus.</title>
        <authorList>
            <consortium name="Lawrence Berkeley National Laboratory"/>
            <person name="Nybo J.L."/>
            <person name="Vesth T.C."/>
            <person name="Theobald S."/>
            <person name="Frisvad J.C."/>
            <person name="Larsen T.O."/>
            <person name="Kjaerboelling I."/>
            <person name="Rothschild-Mancinelli K."/>
            <person name="Lyhne E.K."/>
            <person name="Kogle M.E."/>
            <person name="Barry K."/>
            <person name="Clum A."/>
            <person name="Na H."/>
            <person name="Ledsgaard L."/>
            <person name="Lin J."/>
            <person name="Lipzen A."/>
            <person name="Kuo A."/>
            <person name="Riley R."/>
            <person name="Mondo S."/>
            <person name="Labutti K."/>
            <person name="Haridas S."/>
            <person name="Pangalinan J."/>
            <person name="Salamov A.A."/>
            <person name="Simmons B.A."/>
            <person name="Magnuson J.K."/>
            <person name="Chen J."/>
            <person name="Drula E."/>
            <person name="Henrissat B."/>
            <person name="Wiebenga A."/>
            <person name="Lubbers R.J."/>
            <person name="Gomes A.C."/>
            <person name="Macurrencykelacurrency M.R."/>
            <person name="Stajich J."/>
            <person name="Grigoriev I.V."/>
            <person name="Mortensen U.H."/>
            <person name="De Vries R.P."/>
            <person name="Baker S.E."/>
            <person name="Andersen M.R."/>
        </authorList>
    </citation>
    <scope>NUCLEOTIDE SEQUENCE [LARGE SCALE GENOMIC DNA]</scope>
    <source>
        <strain evidence="6 7">CBS 449.75</strain>
    </source>
</reference>
<evidence type="ECO:0000256" key="1">
    <source>
        <dbReference type="ARBA" id="ARBA00010617"/>
    </source>
</evidence>
<evidence type="ECO:0000256" key="2">
    <source>
        <dbReference type="ARBA" id="ARBA00022723"/>
    </source>
</evidence>
<comment type="caution">
    <text evidence="6">The sequence shown here is derived from an EMBL/GenBank/DDBJ whole genome shotgun (WGS) entry which is preliminary data.</text>
</comment>